<evidence type="ECO:0000313" key="2">
    <source>
        <dbReference type="EMBL" id="PWR23228.1"/>
    </source>
</evidence>
<gene>
    <name evidence="2" type="ORF">DKG75_01250</name>
</gene>
<comment type="caution">
    <text evidence="2">The sequence shown here is derived from an EMBL/GenBank/DDBJ whole genome shotgun (WGS) entry which is preliminary data.</text>
</comment>
<keyword evidence="1" id="KW-0732">Signal</keyword>
<feature type="signal peptide" evidence="1">
    <location>
        <begin position="1"/>
        <end position="27"/>
    </location>
</feature>
<feature type="chain" id="PRO_5016337371" evidence="1">
    <location>
        <begin position="28"/>
        <end position="292"/>
    </location>
</feature>
<dbReference type="RefSeq" id="WP_109919262.1">
    <property type="nucleotide sequence ID" value="NZ_QGLF01000001.1"/>
</dbReference>
<protein>
    <submittedName>
        <fullName evidence="2">DUF3034 domain-containing protein</fullName>
    </submittedName>
</protein>
<dbReference type="Proteomes" id="UP000246077">
    <property type="component" value="Unassembled WGS sequence"/>
</dbReference>
<reference evidence="3" key="1">
    <citation type="submission" date="2018-05" db="EMBL/GenBank/DDBJ databases">
        <title>Zavarzinia sp. HR-AS.</title>
        <authorList>
            <person name="Lee Y."/>
            <person name="Jeon C.O."/>
        </authorList>
    </citation>
    <scope>NUCLEOTIDE SEQUENCE [LARGE SCALE GENOMIC DNA]</scope>
    <source>
        <strain evidence="3">DSM 1231</strain>
    </source>
</reference>
<dbReference type="OrthoDB" id="9126735at2"/>
<accession>A0A317E7W6</accession>
<dbReference type="AlphaFoldDB" id="A0A317E7W6"/>
<name>A0A317E7W6_9PROT</name>
<sequence length="292" mass="31037">MSYSFARLAGAAALALPFVTTTLPAGAGDLFDSARPTATGGVNTIEGSGGGGLATWALITGYGSGEAIGGSAYTTFAKTDDYTLTSSGVAIGLFNRVELSFAQLGFDTEAIGAKLGVGKNKTFFTNIAGIKVRAFGDALDQEKWWLPQVAVGAQYKDSGHENILTAIGSKDSSGVDYYVAATKAILDWKLLINGTLRLTKGNQFGLLGFSDDYELQPEIGVEYLLTSNFIIGAEYRFKPDNLAFAKEDDWKDIHIAYFPVKNVSFTVAYVDAGSIANEDDQQGLYASLQVSF</sequence>
<evidence type="ECO:0000256" key="1">
    <source>
        <dbReference type="SAM" id="SignalP"/>
    </source>
</evidence>
<dbReference type="InterPro" id="IPR021393">
    <property type="entry name" value="DUF3034"/>
</dbReference>
<dbReference type="Pfam" id="PF11231">
    <property type="entry name" value="DUF3034"/>
    <property type="match status" value="1"/>
</dbReference>
<keyword evidence="3" id="KW-1185">Reference proteome</keyword>
<evidence type="ECO:0000313" key="3">
    <source>
        <dbReference type="Proteomes" id="UP000246077"/>
    </source>
</evidence>
<proteinExistence type="predicted"/>
<dbReference type="EMBL" id="QGLF01000001">
    <property type="protein sequence ID" value="PWR23228.1"/>
    <property type="molecule type" value="Genomic_DNA"/>
</dbReference>
<organism evidence="2 3">
    <name type="scientific">Zavarzinia compransoris</name>
    <dbReference type="NCBI Taxonomy" id="1264899"/>
    <lineage>
        <taxon>Bacteria</taxon>
        <taxon>Pseudomonadati</taxon>
        <taxon>Pseudomonadota</taxon>
        <taxon>Alphaproteobacteria</taxon>
        <taxon>Rhodospirillales</taxon>
        <taxon>Zavarziniaceae</taxon>
        <taxon>Zavarzinia</taxon>
    </lineage>
</organism>